<dbReference type="Proteomes" id="UP001431776">
    <property type="component" value="Unassembled WGS sequence"/>
</dbReference>
<dbReference type="Pfam" id="PF05016">
    <property type="entry name" value="ParE_toxin"/>
    <property type="match status" value="1"/>
</dbReference>
<dbReference type="PANTHER" id="PTHR33755">
    <property type="entry name" value="TOXIN PARE1-RELATED"/>
    <property type="match status" value="1"/>
</dbReference>
<dbReference type="InterPro" id="IPR007712">
    <property type="entry name" value="RelE/ParE_toxin"/>
</dbReference>
<evidence type="ECO:0000256" key="2">
    <source>
        <dbReference type="ARBA" id="ARBA00022649"/>
    </source>
</evidence>
<comment type="similarity">
    <text evidence="1">Belongs to the RelE toxin family.</text>
</comment>
<sequence>MAELRWTEEAAIWLEDIYRYIAQDNPQAAHRVVTSIYEKVQMLRRFPRLGHAHRCEPEGEIRILLFGHYRIAYLIRTDGLIEILGVFHTALDIGRYL</sequence>
<name>A0AAW6TX27_9BACT</name>
<reference evidence="3" key="1">
    <citation type="submission" date="2023-05" db="EMBL/GenBank/DDBJ databases">
        <title>Anaerotaeda fermentans gen. nov., sp. nov., a novel anaerobic planctomycete of the new family within the order Sedimentisphaerales isolated from Taman Peninsula, Russia.</title>
        <authorList>
            <person name="Khomyakova M.A."/>
            <person name="Merkel A.Y."/>
            <person name="Slobodkin A.I."/>
        </authorList>
    </citation>
    <scope>NUCLEOTIDE SEQUENCE</scope>
    <source>
        <strain evidence="3">M17dextr</strain>
    </source>
</reference>
<accession>A0AAW6TX27</accession>
<dbReference type="RefSeq" id="WP_349245674.1">
    <property type="nucleotide sequence ID" value="NZ_JASCXX010000018.1"/>
</dbReference>
<dbReference type="EMBL" id="JASCXX010000018">
    <property type="protein sequence ID" value="MDI6450263.1"/>
    <property type="molecule type" value="Genomic_DNA"/>
</dbReference>
<evidence type="ECO:0000256" key="1">
    <source>
        <dbReference type="ARBA" id="ARBA00006226"/>
    </source>
</evidence>
<comment type="caution">
    <text evidence="3">The sequence shown here is derived from an EMBL/GenBank/DDBJ whole genome shotgun (WGS) entry which is preliminary data.</text>
</comment>
<dbReference type="AlphaFoldDB" id="A0AAW6TX27"/>
<dbReference type="InterPro" id="IPR035093">
    <property type="entry name" value="RelE/ParE_toxin_dom_sf"/>
</dbReference>
<gene>
    <name evidence="3" type="ORF">QJ522_14480</name>
</gene>
<proteinExistence type="inferred from homology"/>
<evidence type="ECO:0000313" key="4">
    <source>
        <dbReference type="Proteomes" id="UP001431776"/>
    </source>
</evidence>
<keyword evidence="4" id="KW-1185">Reference proteome</keyword>
<evidence type="ECO:0000313" key="3">
    <source>
        <dbReference type="EMBL" id="MDI6450263.1"/>
    </source>
</evidence>
<dbReference type="Gene3D" id="3.30.2310.20">
    <property type="entry name" value="RelE-like"/>
    <property type="match status" value="1"/>
</dbReference>
<organism evidence="3 4">
    <name type="scientific">Anaerobaca lacustris</name>
    <dbReference type="NCBI Taxonomy" id="3044600"/>
    <lineage>
        <taxon>Bacteria</taxon>
        <taxon>Pseudomonadati</taxon>
        <taxon>Planctomycetota</taxon>
        <taxon>Phycisphaerae</taxon>
        <taxon>Sedimentisphaerales</taxon>
        <taxon>Anaerobacaceae</taxon>
        <taxon>Anaerobaca</taxon>
    </lineage>
</organism>
<protein>
    <submittedName>
        <fullName evidence="3">Type II toxin-antitoxin system RelE/ParE family toxin</fullName>
    </submittedName>
</protein>
<dbReference type="InterPro" id="IPR051803">
    <property type="entry name" value="TA_system_RelE-like_toxin"/>
</dbReference>
<keyword evidence="2" id="KW-1277">Toxin-antitoxin system</keyword>